<protein>
    <submittedName>
        <fullName evidence="2">Uncharacterized protein</fullName>
    </submittedName>
</protein>
<accession>A0A9N7VSA5</accession>
<reference evidence="2" key="1">
    <citation type="submission" date="2020-03" db="EMBL/GenBank/DDBJ databases">
        <authorList>
            <person name="Weist P."/>
        </authorList>
    </citation>
    <scope>NUCLEOTIDE SEQUENCE</scope>
</reference>
<dbReference type="EMBL" id="CADEAL010004226">
    <property type="protein sequence ID" value="CAB1454794.1"/>
    <property type="molecule type" value="Genomic_DNA"/>
</dbReference>
<dbReference type="Proteomes" id="UP001153269">
    <property type="component" value="Unassembled WGS sequence"/>
</dbReference>
<name>A0A9N7VSA5_PLEPL</name>
<comment type="caution">
    <text evidence="2">The sequence shown here is derived from an EMBL/GenBank/DDBJ whole genome shotgun (WGS) entry which is preliminary data.</text>
</comment>
<proteinExistence type="predicted"/>
<gene>
    <name evidence="2" type="ORF">PLEPLA_LOCUS42561</name>
</gene>
<sequence>MSLTCFTVRSRWKRDVISRRSLNAAHGVRTSDKRDTGFMTLTEHPDLDPHSQTLGSVFLSGTRLSLEPASRSSSCPLWEPMGSELRPQAGGKETLRGCGTSQQGRGGHGLTGKADLGHVSRGCSSKRLWD</sequence>
<evidence type="ECO:0000313" key="2">
    <source>
        <dbReference type="EMBL" id="CAB1454794.1"/>
    </source>
</evidence>
<organism evidence="2 3">
    <name type="scientific">Pleuronectes platessa</name>
    <name type="common">European plaice</name>
    <dbReference type="NCBI Taxonomy" id="8262"/>
    <lineage>
        <taxon>Eukaryota</taxon>
        <taxon>Metazoa</taxon>
        <taxon>Chordata</taxon>
        <taxon>Craniata</taxon>
        <taxon>Vertebrata</taxon>
        <taxon>Euteleostomi</taxon>
        <taxon>Actinopterygii</taxon>
        <taxon>Neopterygii</taxon>
        <taxon>Teleostei</taxon>
        <taxon>Neoteleostei</taxon>
        <taxon>Acanthomorphata</taxon>
        <taxon>Carangaria</taxon>
        <taxon>Pleuronectiformes</taxon>
        <taxon>Pleuronectoidei</taxon>
        <taxon>Pleuronectidae</taxon>
        <taxon>Pleuronectes</taxon>
    </lineage>
</organism>
<keyword evidence="3" id="KW-1185">Reference proteome</keyword>
<evidence type="ECO:0000256" key="1">
    <source>
        <dbReference type="SAM" id="MobiDB-lite"/>
    </source>
</evidence>
<evidence type="ECO:0000313" key="3">
    <source>
        <dbReference type="Proteomes" id="UP001153269"/>
    </source>
</evidence>
<feature type="region of interest" description="Disordered" evidence="1">
    <location>
        <begin position="67"/>
        <end position="130"/>
    </location>
</feature>
<dbReference type="AlphaFoldDB" id="A0A9N7VSA5"/>